<evidence type="ECO:0000256" key="1">
    <source>
        <dbReference type="ARBA" id="ARBA00022737"/>
    </source>
</evidence>
<evidence type="ECO:0000313" key="5">
    <source>
        <dbReference type="Proteomes" id="UP000823485"/>
    </source>
</evidence>
<comment type="caution">
    <text evidence="4">The sequence shown here is derived from an EMBL/GenBank/DDBJ whole genome shotgun (WGS) entry which is preliminary data.</text>
</comment>
<dbReference type="InterPro" id="IPR051012">
    <property type="entry name" value="CellSynth/LPSAsmb/PSIAsmb"/>
</dbReference>
<dbReference type="InterPro" id="IPR036915">
    <property type="entry name" value="Cyclin-like_sf"/>
</dbReference>
<dbReference type="PROSITE" id="PS50005">
    <property type="entry name" value="TPR"/>
    <property type="match status" value="1"/>
</dbReference>
<evidence type="ECO:0000313" key="4">
    <source>
        <dbReference type="EMBL" id="MBM7713870.1"/>
    </source>
</evidence>
<dbReference type="InterPro" id="IPR011990">
    <property type="entry name" value="TPR-like_helical_dom_sf"/>
</dbReference>
<keyword evidence="1" id="KW-0677">Repeat</keyword>
<dbReference type="Pfam" id="PF13181">
    <property type="entry name" value="TPR_8"/>
    <property type="match status" value="1"/>
</dbReference>
<dbReference type="InterPro" id="IPR019734">
    <property type="entry name" value="TPR_rpt"/>
</dbReference>
<dbReference type="PANTHER" id="PTHR45586:SF1">
    <property type="entry name" value="LIPOPOLYSACCHARIDE ASSEMBLY PROTEIN B"/>
    <property type="match status" value="1"/>
</dbReference>
<name>A0ABS2R396_9BACI</name>
<evidence type="ECO:0000256" key="2">
    <source>
        <dbReference type="ARBA" id="ARBA00022803"/>
    </source>
</evidence>
<reference evidence="4 5" key="1">
    <citation type="submission" date="2021-01" db="EMBL/GenBank/DDBJ databases">
        <title>Genomic Encyclopedia of Type Strains, Phase IV (KMG-IV): sequencing the most valuable type-strain genomes for metagenomic binning, comparative biology and taxonomic classification.</title>
        <authorList>
            <person name="Goeker M."/>
        </authorList>
    </citation>
    <scope>NUCLEOTIDE SEQUENCE [LARGE SCALE GENOMIC DNA]</scope>
    <source>
        <strain evidence="4 5">DSM 105453</strain>
    </source>
</reference>
<gene>
    <name evidence="4" type="ORF">JOC94_000840</name>
</gene>
<dbReference type="Gene3D" id="1.25.40.10">
    <property type="entry name" value="Tetratricopeptide repeat domain"/>
    <property type="match status" value="2"/>
</dbReference>
<dbReference type="Pfam" id="PF13432">
    <property type="entry name" value="TPR_16"/>
    <property type="match status" value="1"/>
</dbReference>
<dbReference type="Proteomes" id="UP000823485">
    <property type="component" value="Unassembled WGS sequence"/>
</dbReference>
<organism evidence="4 5">
    <name type="scientific">Siminovitchia thermophila</name>
    <dbReference type="NCBI Taxonomy" id="1245522"/>
    <lineage>
        <taxon>Bacteria</taxon>
        <taxon>Bacillati</taxon>
        <taxon>Bacillota</taxon>
        <taxon>Bacilli</taxon>
        <taxon>Bacillales</taxon>
        <taxon>Bacillaceae</taxon>
        <taxon>Siminovitchia</taxon>
    </lineage>
</organism>
<dbReference type="SMART" id="SM00028">
    <property type="entry name" value="TPR"/>
    <property type="match status" value="3"/>
</dbReference>
<keyword evidence="2 3" id="KW-0802">TPR repeat</keyword>
<feature type="repeat" description="TPR" evidence="3">
    <location>
        <begin position="21"/>
        <end position="54"/>
    </location>
</feature>
<dbReference type="EMBL" id="JAFBFH010000004">
    <property type="protein sequence ID" value="MBM7713870.1"/>
    <property type="molecule type" value="Genomic_DNA"/>
</dbReference>
<dbReference type="PANTHER" id="PTHR45586">
    <property type="entry name" value="TPR REPEAT-CONTAINING PROTEIN PA4667"/>
    <property type="match status" value="1"/>
</dbReference>
<dbReference type="SUPFAM" id="SSF48452">
    <property type="entry name" value="TPR-like"/>
    <property type="match status" value="2"/>
</dbReference>
<proteinExistence type="predicted"/>
<dbReference type="Gene3D" id="1.10.472.10">
    <property type="entry name" value="Cyclin-like"/>
    <property type="match status" value="1"/>
</dbReference>
<protein>
    <submittedName>
        <fullName evidence="4">Tetratricopeptide (TPR) repeat protein</fullName>
    </submittedName>
</protein>
<accession>A0ABS2R396</accession>
<evidence type="ECO:0000256" key="3">
    <source>
        <dbReference type="PROSITE-ProRule" id="PRU00339"/>
    </source>
</evidence>
<sequence>MSKHPKKHEGRAKVYSFIPTGEYYFHKGLEAYDRFDFQKAKKYLKRALELEPMEPMIACQLSLVYTETGEYAQSNELLLAILNEMDERMTECHYFLANNYAHLGVYSEAYRHAKLYLERDEIGEFAEDAEDLLEWIHQHEGDAESSMEQETLLYLQEKSRAMLEDGHYMEAVKLLKKLIKSHPEFWPAYNNMALAYFYGGNTDEAFRTLEKVLDHNKGNLHALCNLAVFYYYEQKTERLQSLLKLLEKIQPLNPEHRYKLGTTFALTKRYERAYCLLKQLQKTGYAGSPGYYYWLSKAAFFTGNQKTAEAAWNQLLVLEPQKAGSEPWNEDVKRSKNGEDNQYEELILKLLRSHEIPERLCAIFFMEISGRKRTIISSPSFKSLEEFTFPEKVYLATILQLEKDHEMNINVNVKTGHETALELYEQHASDQSELSVLLVDWFTAFEKMLETGEKLSNPSALAAATEYLSATERNKKKTQREIAKQYGISPATLRKYTNKIADYFIPL</sequence>
<dbReference type="SUPFAM" id="SSF47954">
    <property type="entry name" value="Cyclin-like"/>
    <property type="match status" value="1"/>
</dbReference>
<keyword evidence="5" id="KW-1185">Reference proteome</keyword>